<evidence type="ECO:0000256" key="3">
    <source>
        <dbReference type="ARBA" id="ARBA00022525"/>
    </source>
</evidence>
<feature type="signal peptide" evidence="9">
    <location>
        <begin position="1"/>
        <end position="31"/>
    </location>
</feature>
<dbReference type="InterPro" id="IPR050544">
    <property type="entry name" value="Beta-defensin"/>
</dbReference>
<evidence type="ECO:0000256" key="6">
    <source>
        <dbReference type="ARBA" id="ARBA00022940"/>
    </source>
</evidence>
<evidence type="ECO:0000256" key="4">
    <source>
        <dbReference type="ARBA" id="ARBA00022529"/>
    </source>
</evidence>
<accession>A0ABP0AE25</accession>
<dbReference type="Proteomes" id="UP001314169">
    <property type="component" value="Chromosome 7"/>
</dbReference>
<keyword evidence="11" id="KW-1185">Reference proteome</keyword>
<evidence type="ECO:0000256" key="7">
    <source>
        <dbReference type="ARBA" id="ARBA00023022"/>
    </source>
</evidence>
<evidence type="ECO:0000313" key="10">
    <source>
        <dbReference type="EMBL" id="CAK6447550.1"/>
    </source>
</evidence>
<sequence>MLQDHYSPLSRYKLLFLALAVLLVLDQASTGGWFEECNYSVGRCRIACKENEKPKGTCVGNKLCCLPVIKQKSSAFARNKK</sequence>
<reference evidence="10" key="1">
    <citation type="submission" date="2023-12" db="EMBL/GenBank/DDBJ databases">
        <authorList>
            <person name="Brown T."/>
        </authorList>
    </citation>
    <scope>NUCLEOTIDE SEQUENCE</scope>
</reference>
<proteinExistence type="inferred from homology"/>
<name>A0ABP0AE25_PIPNA</name>
<dbReference type="EMBL" id="OY882864">
    <property type="protein sequence ID" value="CAK6447550.1"/>
    <property type="molecule type" value="Genomic_DNA"/>
</dbReference>
<dbReference type="PANTHER" id="PTHR15001">
    <property type="entry name" value="BETA-DEFENSIN 123-RELATED"/>
    <property type="match status" value="1"/>
</dbReference>
<dbReference type="PANTHER" id="PTHR15001:SF9">
    <property type="entry name" value="BETA-DEFENSIN 115"/>
    <property type="match status" value="1"/>
</dbReference>
<keyword evidence="3" id="KW-0964">Secreted</keyword>
<feature type="chain" id="PRO_5045360560" description="Beta-defensin" evidence="9">
    <location>
        <begin position="32"/>
        <end position="81"/>
    </location>
</feature>
<comment type="similarity">
    <text evidence="2">Belongs to the beta-defensin family.</text>
</comment>
<evidence type="ECO:0008006" key="12">
    <source>
        <dbReference type="Google" id="ProtNLM"/>
    </source>
</evidence>
<comment type="subcellular location">
    <subcellularLocation>
        <location evidence="1">Secreted</location>
    </subcellularLocation>
</comment>
<evidence type="ECO:0000256" key="9">
    <source>
        <dbReference type="SAM" id="SignalP"/>
    </source>
</evidence>
<keyword evidence="6" id="KW-0211">Defensin</keyword>
<keyword evidence="7" id="KW-0044">Antibiotic</keyword>
<evidence type="ECO:0000256" key="1">
    <source>
        <dbReference type="ARBA" id="ARBA00004613"/>
    </source>
</evidence>
<evidence type="ECO:0000256" key="8">
    <source>
        <dbReference type="ARBA" id="ARBA00023157"/>
    </source>
</evidence>
<keyword evidence="8" id="KW-1015">Disulfide bond</keyword>
<evidence type="ECO:0000313" key="11">
    <source>
        <dbReference type="Proteomes" id="UP001314169"/>
    </source>
</evidence>
<evidence type="ECO:0000256" key="2">
    <source>
        <dbReference type="ARBA" id="ARBA00007371"/>
    </source>
</evidence>
<keyword evidence="5 9" id="KW-0732">Signal</keyword>
<evidence type="ECO:0000256" key="5">
    <source>
        <dbReference type="ARBA" id="ARBA00022729"/>
    </source>
</evidence>
<gene>
    <name evidence="10" type="ORF">MPIPNATIZW_LOCUS15856</name>
</gene>
<organism evidence="10 11">
    <name type="scientific">Pipistrellus nathusii</name>
    <name type="common">Nathusius' pipistrelle</name>
    <dbReference type="NCBI Taxonomy" id="59473"/>
    <lineage>
        <taxon>Eukaryota</taxon>
        <taxon>Metazoa</taxon>
        <taxon>Chordata</taxon>
        <taxon>Craniata</taxon>
        <taxon>Vertebrata</taxon>
        <taxon>Euteleostomi</taxon>
        <taxon>Mammalia</taxon>
        <taxon>Eutheria</taxon>
        <taxon>Laurasiatheria</taxon>
        <taxon>Chiroptera</taxon>
        <taxon>Yangochiroptera</taxon>
        <taxon>Vespertilionidae</taxon>
        <taxon>Pipistrellus</taxon>
    </lineage>
</organism>
<protein>
    <recommendedName>
        <fullName evidence="12">Beta-defensin</fullName>
    </recommendedName>
</protein>
<keyword evidence="4" id="KW-0929">Antimicrobial</keyword>